<dbReference type="GO" id="GO:0005681">
    <property type="term" value="C:spliceosomal complex"/>
    <property type="evidence" value="ECO:0007669"/>
    <property type="project" value="TreeGrafter"/>
</dbReference>
<name>A0A3P7LRU7_DIBLA</name>
<dbReference type="Proteomes" id="UP000281553">
    <property type="component" value="Unassembled WGS sequence"/>
</dbReference>
<keyword evidence="2" id="KW-1185">Reference proteome</keyword>
<organism evidence="1 2">
    <name type="scientific">Dibothriocephalus latus</name>
    <name type="common">Fish tapeworm</name>
    <name type="synonym">Diphyllobothrium latum</name>
    <dbReference type="NCBI Taxonomy" id="60516"/>
    <lineage>
        <taxon>Eukaryota</taxon>
        <taxon>Metazoa</taxon>
        <taxon>Spiralia</taxon>
        <taxon>Lophotrochozoa</taxon>
        <taxon>Platyhelminthes</taxon>
        <taxon>Cestoda</taxon>
        <taxon>Eucestoda</taxon>
        <taxon>Diphyllobothriidea</taxon>
        <taxon>Diphyllobothriidae</taxon>
        <taxon>Dibothriocephalus</taxon>
    </lineage>
</organism>
<proteinExistence type="predicted"/>
<feature type="non-terminal residue" evidence="1">
    <location>
        <position position="1"/>
    </location>
</feature>
<dbReference type="OrthoDB" id="5577072at2759"/>
<dbReference type="EMBL" id="UYRU01064279">
    <property type="protein sequence ID" value="VDN15980.1"/>
    <property type="molecule type" value="Genomic_DNA"/>
</dbReference>
<protein>
    <submittedName>
        <fullName evidence="1">Uncharacterized protein</fullName>
    </submittedName>
</protein>
<dbReference type="InterPro" id="IPR045166">
    <property type="entry name" value="Spp2-like"/>
</dbReference>
<reference evidence="1 2" key="1">
    <citation type="submission" date="2018-11" db="EMBL/GenBank/DDBJ databases">
        <authorList>
            <consortium name="Pathogen Informatics"/>
        </authorList>
    </citation>
    <scope>NUCLEOTIDE SEQUENCE [LARGE SCALE GENOMIC DNA]</scope>
</reference>
<sequence>VTVLSVSPSSDRCSCETESGRHLKDVRIRDIQTVVPRHRGERTMIVRGQYAEEMGKLVDRIDKTSTARIYLLSSGKEIVVPFDDVCMLATVVRSLNDPAYFVDMPCDFKNTSVTCLHIEFPRLEVLSILSGCFSFEEANLGSRLGRHRCSGLQDFPA</sequence>
<dbReference type="PANTHER" id="PTHR15818:SF2">
    <property type="entry name" value="G-PATCH DOMAIN AND KOW MOTIFS-CONTAINING PROTEIN"/>
    <property type="match status" value="1"/>
</dbReference>
<dbReference type="PANTHER" id="PTHR15818">
    <property type="entry name" value="G PATCH AND KOW-CONTAINING"/>
    <property type="match status" value="1"/>
</dbReference>
<dbReference type="AlphaFoldDB" id="A0A3P7LRU7"/>
<accession>A0A3P7LRU7</accession>
<evidence type="ECO:0000313" key="2">
    <source>
        <dbReference type="Proteomes" id="UP000281553"/>
    </source>
</evidence>
<evidence type="ECO:0000313" key="1">
    <source>
        <dbReference type="EMBL" id="VDN15980.1"/>
    </source>
</evidence>
<dbReference type="GO" id="GO:0000398">
    <property type="term" value="P:mRNA splicing, via spliceosome"/>
    <property type="evidence" value="ECO:0007669"/>
    <property type="project" value="InterPro"/>
</dbReference>
<gene>
    <name evidence="1" type="ORF">DILT_LOCUS11811</name>
</gene>